<keyword evidence="4 7" id="KW-0812">Transmembrane</keyword>
<dbReference type="PRINTS" id="PR00812">
    <property type="entry name" value="BCTERIALGSPF"/>
</dbReference>
<feature type="transmembrane region" description="Helical" evidence="7">
    <location>
        <begin position="166"/>
        <end position="189"/>
    </location>
</feature>
<sequence>MQLPHNLHGFSKTLPKVKDRASFLKKMSVLLAEGYTFRDSLSMLLPHHVEELSEMEFLVEEKFRSGSNMSEILQLLGYQKSYLMTIHVAEQQGRVVRALESIASQMITKEETQKRLQKLMAYPAILFVFLVLLFFGFRTYFLPNMSSMMLSREGDASVSKLTLSSFFLHIPDALIIASCGSILFTFVAWKKISKKEIGHQMKVYLKIPVLCRWFRLQLTRQFAYELGGLLESGLSMQESLIILRQQELQPFMAKIAGEIRERVIFGDSLSTAVNHMKVFQKGFNTHILHGEEGGNLGRELQIYSDFLTDKTEANMTRVLAIIQPLLFCIIAVCILGAYLAILLPMYEMMEMV</sequence>
<dbReference type="STRING" id="263475.AMD00_06920"/>
<accession>A0A0M0LN41</accession>
<evidence type="ECO:0000256" key="5">
    <source>
        <dbReference type="ARBA" id="ARBA00022989"/>
    </source>
</evidence>
<feature type="transmembrane region" description="Helical" evidence="7">
    <location>
        <begin position="325"/>
        <end position="346"/>
    </location>
</feature>
<dbReference type="RefSeq" id="WP_053416310.1">
    <property type="nucleotide sequence ID" value="NZ_LILB01000001.1"/>
</dbReference>
<evidence type="ECO:0000256" key="6">
    <source>
        <dbReference type="ARBA" id="ARBA00023136"/>
    </source>
</evidence>
<dbReference type="GO" id="GO:0005886">
    <property type="term" value="C:plasma membrane"/>
    <property type="evidence" value="ECO:0007669"/>
    <property type="project" value="UniProtKB-SubCell"/>
</dbReference>
<evidence type="ECO:0000313" key="9">
    <source>
        <dbReference type="EMBL" id="KOO52133.1"/>
    </source>
</evidence>
<dbReference type="InterPro" id="IPR003004">
    <property type="entry name" value="GspF/PilC"/>
</dbReference>
<gene>
    <name evidence="9" type="ORF">AMD00_06920</name>
</gene>
<keyword evidence="6 7" id="KW-0472">Membrane</keyword>
<evidence type="ECO:0000256" key="2">
    <source>
        <dbReference type="ARBA" id="ARBA00005745"/>
    </source>
</evidence>
<comment type="caution">
    <text evidence="9">The sequence shown here is derived from an EMBL/GenBank/DDBJ whole genome shotgun (WGS) entry which is preliminary data.</text>
</comment>
<comment type="similarity">
    <text evidence="2">Belongs to the GSP F family.</text>
</comment>
<dbReference type="AlphaFoldDB" id="A0A0M0LN41"/>
<evidence type="ECO:0000256" key="7">
    <source>
        <dbReference type="SAM" id="Phobius"/>
    </source>
</evidence>
<comment type="subcellular location">
    <subcellularLocation>
        <location evidence="1">Cell membrane</location>
        <topology evidence="1">Multi-pass membrane protein</topology>
    </subcellularLocation>
</comment>
<dbReference type="PATRIC" id="fig|263475.3.peg.1836"/>
<dbReference type="Proteomes" id="UP000036867">
    <property type="component" value="Unassembled WGS sequence"/>
</dbReference>
<keyword evidence="3" id="KW-1003">Cell membrane</keyword>
<dbReference type="InterPro" id="IPR042094">
    <property type="entry name" value="T2SS_GspF_sf"/>
</dbReference>
<dbReference type="EMBL" id="LILB01000001">
    <property type="protein sequence ID" value="KOO52133.1"/>
    <property type="molecule type" value="Genomic_DNA"/>
</dbReference>
<name>A0A0M0LN41_9BACL</name>
<dbReference type="Gene3D" id="1.20.81.30">
    <property type="entry name" value="Type II secretion system (T2SS), domain F"/>
    <property type="match status" value="2"/>
</dbReference>
<keyword evidence="10" id="KW-1185">Reference proteome</keyword>
<reference evidence="10" key="1">
    <citation type="submission" date="2015-08" db="EMBL/GenBank/DDBJ databases">
        <title>Fjat-10028 dsm 16317.</title>
        <authorList>
            <person name="Liu B."/>
            <person name="Wang J."/>
            <person name="Zhu Y."/>
            <person name="Liu G."/>
            <person name="Chen Q."/>
            <person name="Chen Z."/>
            <person name="Lan J."/>
            <person name="Che J."/>
            <person name="Ge C."/>
            <person name="Shi H."/>
            <person name="Pan Z."/>
            <person name="Liu X."/>
        </authorList>
    </citation>
    <scope>NUCLEOTIDE SEQUENCE [LARGE SCALE GENOMIC DNA]</scope>
    <source>
        <strain evidence="10">DSM 16317</strain>
    </source>
</reference>
<dbReference type="InterPro" id="IPR018076">
    <property type="entry name" value="T2SS_GspF_dom"/>
</dbReference>
<protein>
    <recommendedName>
        <fullName evidence="8">Type II secretion system protein GspF domain-containing protein</fullName>
    </recommendedName>
</protein>
<evidence type="ECO:0000259" key="8">
    <source>
        <dbReference type="Pfam" id="PF00482"/>
    </source>
</evidence>
<evidence type="ECO:0000256" key="4">
    <source>
        <dbReference type="ARBA" id="ARBA00022692"/>
    </source>
</evidence>
<dbReference type="GeneID" id="301135834"/>
<evidence type="ECO:0000256" key="3">
    <source>
        <dbReference type="ARBA" id="ARBA00022475"/>
    </source>
</evidence>
<dbReference type="PANTHER" id="PTHR30012:SF0">
    <property type="entry name" value="TYPE II SECRETION SYSTEM PROTEIN F-RELATED"/>
    <property type="match status" value="1"/>
</dbReference>
<evidence type="ECO:0000256" key="1">
    <source>
        <dbReference type="ARBA" id="ARBA00004651"/>
    </source>
</evidence>
<proteinExistence type="inferred from homology"/>
<organism evidence="9 10">
    <name type="scientific">Viridibacillus arvi</name>
    <dbReference type="NCBI Taxonomy" id="263475"/>
    <lineage>
        <taxon>Bacteria</taxon>
        <taxon>Bacillati</taxon>
        <taxon>Bacillota</taxon>
        <taxon>Bacilli</taxon>
        <taxon>Bacillales</taxon>
        <taxon>Caryophanaceae</taxon>
        <taxon>Viridibacillus</taxon>
    </lineage>
</organism>
<dbReference type="NCBIfam" id="NF041012">
    <property type="entry name" value="T4P_ComGB"/>
    <property type="match status" value="1"/>
</dbReference>
<feature type="domain" description="Type II secretion system protein GspF" evidence="8">
    <location>
        <begin position="23"/>
        <end position="143"/>
    </location>
</feature>
<dbReference type="InterPro" id="IPR047692">
    <property type="entry name" value="T4P_ComGB"/>
</dbReference>
<dbReference type="Pfam" id="PF00482">
    <property type="entry name" value="T2SSF"/>
    <property type="match status" value="2"/>
</dbReference>
<keyword evidence="5 7" id="KW-1133">Transmembrane helix</keyword>
<dbReference type="PANTHER" id="PTHR30012">
    <property type="entry name" value="GENERAL SECRETION PATHWAY PROTEIN"/>
    <property type="match status" value="1"/>
</dbReference>
<feature type="domain" description="Type II secretion system protein GspF" evidence="8">
    <location>
        <begin position="222"/>
        <end position="344"/>
    </location>
</feature>
<feature type="transmembrane region" description="Helical" evidence="7">
    <location>
        <begin position="119"/>
        <end position="141"/>
    </location>
</feature>
<evidence type="ECO:0000313" key="10">
    <source>
        <dbReference type="Proteomes" id="UP000036867"/>
    </source>
</evidence>